<feature type="signal peptide" evidence="2">
    <location>
        <begin position="1"/>
        <end position="26"/>
    </location>
</feature>
<keyword evidence="2" id="KW-0732">Signal</keyword>
<feature type="region of interest" description="Disordered" evidence="1">
    <location>
        <begin position="712"/>
        <end position="748"/>
    </location>
</feature>
<dbReference type="EMBL" id="KZ678491">
    <property type="protein sequence ID" value="PSR81883.1"/>
    <property type="molecule type" value="Genomic_DNA"/>
</dbReference>
<feature type="compositionally biased region" description="Acidic residues" evidence="1">
    <location>
        <begin position="1054"/>
        <end position="1066"/>
    </location>
</feature>
<feature type="compositionally biased region" description="Polar residues" evidence="1">
    <location>
        <begin position="1164"/>
        <end position="1189"/>
    </location>
</feature>
<evidence type="ECO:0000313" key="4">
    <source>
        <dbReference type="Proteomes" id="UP000241462"/>
    </source>
</evidence>
<protein>
    <recommendedName>
        <fullName evidence="5">Galactose oxidase</fullName>
    </recommendedName>
</protein>
<keyword evidence="4" id="KW-1185">Reference proteome</keyword>
<sequence length="1344" mass="142586">MAAIRVTRRPWAVIAHAMLVSLAVSASDSISAPAPETLLPYIPTAILVPAAGSSAADAATAYILTPGSTDSDTGRSVDLVALNISSSLASSSLSRATTTLTSGLPFLSSSSSNTTAFSPTLAYDGSIIAHIGDCASATASSAVWVYNTSSSSSTWTQLQNASSAATSPQFLGGSVAFSEVIAPSASAPQIYTYGGQCPDAALNGTTWVNGADYSNAMVRVQLLSSSSLGDDIDGEYRAETLSLANAPVAEAGFSWTSLRPSTSNISGTVTQGVNSVVLGGHTRNAFVNMSTAAVWTLPEESWSYVTISGPAASTSASAKVDVQSRSGHTAVLNEAGTALIILGGWVGNTSLAATPQLVILDMSESSFGEWMWVIPEEQPLSDGQGIYGHGAALLPGNVMMVAGGYSTSSSLSSSKVRARDGDSNTISAAGGALPMFFNLTSLSWSNNYINPTSTSSSSTSSSTSSNNATKLGLEIGLGAGIPILLLLLCLAFICICRHHRRHAHRDAHIRGLTAGGAFITSEEMLASVHDLHDPLHQQEQQQYPWVPKVAARWYSYTGGHDPYLRGEKSPAIGHEDMRGEGLGLPQPTDYAYDYYNNNENNSSSNNSSYKYYNNYNASGAYRGAIGRRKPNPRVAQGLYQPAGLDESRAMAGITPIMEDEEDEEEMAMHGAMSPDKDMEGADDDEHEPFIVPGAHMPPPHSPTAAEVGAGVLSQNTAPPNTNRMPTPTPLLSGPQTSYMQPSLSAPVLPQPQHPEVTDWVTDVDVSDALITHRLQHPHRVSSSNSGSAARMLGGAVGSGGRLSPIRGGALARSSSVRFSDGELTPTPTTPGGRTESNLSDSNRSTFSFVPNRSDSTRRPGFLSVGGSGGGGDPSSYYGSNKRGGTSHSDHSSSGTSSGGASFTTAKSISALRSEGPGLLQLGRPRPVSGIEDMADISDGDEPGSPSKSKAPPRRSWFGSLRKVFSGQSSSDSSLGSRYGSGANSMRTESPTQGDSNDYDRFGLGSLGLGGVGGMLQKRRQGRWAWEGDVGASASAQQQRQQEQTDGRQPSGADEGWEGGEGDEEWDIERAVEQRLVQVMFSVPKERLRIVNGEPDLASIEESVVVVDLDEVEGDVEGQGRDKGKDRADEPVVAGSAAHYVDEPHDANDDEDEDDDDDGDDGYISTPNTADELGISTNDDAAASKVTQQEQQHRRLEAENTAPVLFLSSKASFESASNEKTQQDEQKAQEQKQQQQQQHQHQYQQQERQRLRDIPHFQHLHHLQHLQPPPRTASLASSSVSIKTADYSAREDSPTRQGSVSPGVPMQAEAVRLERRQTRVLDLVETFEQRSRSTSPVKDADRWSR</sequence>
<dbReference type="SUPFAM" id="SSF50965">
    <property type="entry name" value="Galactose oxidase, central domain"/>
    <property type="match status" value="1"/>
</dbReference>
<feature type="compositionally biased region" description="Acidic residues" evidence="1">
    <location>
        <begin position="932"/>
        <end position="941"/>
    </location>
</feature>
<feature type="region of interest" description="Disordered" evidence="1">
    <location>
        <begin position="1109"/>
        <end position="1311"/>
    </location>
</feature>
<feature type="compositionally biased region" description="Polar residues" evidence="1">
    <location>
        <begin position="982"/>
        <end position="995"/>
    </location>
</feature>
<reference evidence="3 4" key="1">
    <citation type="journal article" date="2018" name="Mycol. Prog.">
        <title>Coniella lustricola, a new species from submerged detritus.</title>
        <authorList>
            <person name="Raudabaugh D.B."/>
            <person name="Iturriaga T."/>
            <person name="Carver A."/>
            <person name="Mondo S."/>
            <person name="Pangilinan J."/>
            <person name="Lipzen A."/>
            <person name="He G."/>
            <person name="Amirebrahimi M."/>
            <person name="Grigoriev I.V."/>
            <person name="Miller A.N."/>
        </authorList>
    </citation>
    <scope>NUCLEOTIDE SEQUENCE [LARGE SCALE GENOMIC DNA]</scope>
    <source>
        <strain evidence="3 4">B22-T-1</strain>
    </source>
</reference>
<organism evidence="3 4">
    <name type="scientific">Coniella lustricola</name>
    <dbReference type="NCBI Taxonomy" id="2025994"/>
    <lineage>
        <taxon>Eukaryota</taxon>
        <taxon>Fungi</taxon>
        <taxon>Dikarya</taxon>
        <taxon>Ascomycota</taxon>
        <taxon>Pezizomycotina</taxon>
        <taxon>Sordariomycetes</taxon>
        <taxon>Sordariomycetidae</taxon>
        <taxon>Diaporthales</taxon>
        <taxon>Schizoparmaceae</taxon>
        <taxon>Coniella</taxon>
    </lineage>
</organism>
<evidence type="ECO:0000256" key="2">
    <source>
        <dbReference type="SAM" id="SignalP"/>
    </source>
</evidence>
<feature type="compositionally biased region" description="Basic and acidic residues" evidence="1">
    <location>
        <begin position="1246"/>
        <end position="1255"/>
    </location>
</feature>
<dbReference type="InterPro" id="IPR015915">
    <property type="entry name" value="Kelch-typ_b-propeller"/>
</dbReference>
<gene>
    <name evidence="3" type="ORF">BD289DRAFT_484169</name>
</gene>
<feature type="compositionally biased region" description="Low complexity" evidence="1">
    <location>
        <begin position="715"/>
        <end position="725"/>
    </location>
</feature>
<feature type="compositionally biased region" description="Low complexity" evidence="1">
    <location>
        <begin position="873"/>
        <end position="907"/>
    </location>
</feature>
<feature type="compositionally biased region" description="Acidic residues" evidence="1">
    <location>
        <begin position="1147"/>
        <end position="1160"/>
    </location>
</feature>
<evidence type="ECO:0000256" key="1">
    <source>
        <dbReference type="SAM" id="MobiDB-lite"/>
    </source>
</evidence>
<accession>A0A2T3A2W0</accession>
<dbReference type="Proteomes" id="UP000241462">
    <property type="component" value="Unassembled WGS sequence"/>
</dbReference>
<feature type="compositionally biased region" description="Low complexity" evidence="1">
    <location>
        <begin position="1230"/>
        <end position="1245"/>
    </location>
</feature>
<dbReference type="InParanoid" id="A0A2T3A2W0"/>
<feature type="region of interest" description="Disordered" evidence="1">
    <location>
        <begin position="1025"/>
        <end position="1068"/>
    </location>
</feature>
<feature type="compositionally biased region" description="Basic and acidic residues" evidence="1">
    <location>
        <begin position="1117"/>
        <end position="1129"/>
    </location>
</feature>
<feature type="compositionally biased region" description="Low complexity" evidence="1">
    <location>
        <begin position="942"/>
        <end position="955"/>
    </location>
</feature>
<dbReference type="Gene3D" id="2.120.10.80">
    <property type="entry name" value="Kelch-type beta propeller"/>
    <property type="match status" value="1"/>
</dbReference>
<name>A0A2T3A2W0_9PEZI</name>
<feature type="chain" id="PRO_5015412071" description="Galactose oxidase" evidence="2">
    <location>
        <begin position="27"/>
        <end position="1344"/>
    </location>
</feature>
<feature type="compositionally biased region" description="Polar residues" evidence="1">
    <location>
        <begin position="834"/>
        <end position="853"/>
    </location>
</feature>
<feature type="compositionally biased region" description="Low complexity" evidence="1">
    <location>
        <begin position="965"/>
        <end position="981"/>
    </location>
</feature>
<dbReference type="OrthoDB" id="205993at2759"/>
<feature type="compositionally biased region" description="Polar residues" evidence="1">
    <location>
        <begin position="1208"/>
        <end position="1219"/>
    </location>
</feature>
<proteinExistence type="predicted"/>
<feature type="compositionally biased region" description="Basic and acidic residues" evidence="1">
    <location>
        <begin position="1220"/>
        <end position="1229"/>
    </location>
</feature>
<feature type="region of interest" description="Disordered" evidence="1">
    <location>
        <begin position="774"/>
        <end position="1003"/>
    </location>
</feature>
<feature type="region of interest" description="Disordered" evidence="1">
    <location>
        <begin position="668"/>
        <end position="688"/>
    </location>
</feature>
<evidence type="ECO:0000313" key="3">
    <source>
        <dbReference type="EMBL" id="PSR81883.1"/>
    </source>
</evidence>
<feature type="compositionally biased region" description="Polar residues" evidence="1">
    <location>
        <begin position="733"/>
        <end position="743"/>
    </location>
</feature>
<dbReference type="InterPro" id="IPR011043">
    <property type="entry name" value="Gal_Oxase/kelch_b-propeller"/>
</dbReference>
<dbReference type="STRING" id="2025994.A0A2T3A2W0"/>
<feature type="compositionally biased region" description="Gly residues" evidence="1">
    <location>
        <begin position="863"/>
        <end position="872"/>
    </location>
</feature>
<evidence type="ECO:0008006" key="5">
    <source>
        <dbReference type="Google" id="ProtNLM"/>
    </source>
</evidence>